<dbReference type="PRINTS" id="PR01466">
    <property type="entry name" value="ARGDEIMINASE"/>
</dbReference>
<keyword evidence="2 3" id="KW-0378">Hydrolase</keyword>
<evidence type="ECO:0000256" key="2">
    <source>
        <dbReference type="ARBA" id="ARBA00022801"/>
    </source>
</evidence>
<name>A0A3S4VK59_ACTVI</name>
<gene>
    <name evidence="3" type="primary">arcA_2</name>
    <name evidence="3" type="ORF">NCTC10951_01630</name>
</gene>
<dbReference type="Gene3D" id="3.75.10.10">
    <property type="entry name" value="L-arginine/glycine Amidinotransferase, Chain A"/>
    <property type="match status" value="1"/>
</dbReference>
<dbReference type="EC" id="3.5.3.6" evidence="3"/>
<proteinExistence type="inferred from homology"/>
<dbReference type="GO" id="GO:0016990">
    <property type="term" value="F:arginine deiminase activity"/>
    <property type="evidence" value="ECO:0007669"/>
    <property type="project" value="UniProtKB-EC"/>
</dbReference>
<protein>
    <submittedName>
        <fullName evidence="3">Arginine deiminase</fullName>
        <ecNumber evidence="3">3.5.3.6</ecNumber>
    </submittedName>
</protein>
<dbReference type="Gene3D" id="1.10.3930.10">
    <property type="entry name" value="Arginine deiminase"/>
    <property type="match status" value="1"/>
</dbReference>
<evidence type="ECO:0000313" key="4">
    <source>
        <dbReference type="Proteomes" id="UP000268658"/>
    </source>
</evidence>
<dbReference type="Pfam" id="PF02274">
    <property type="entry name" value="ADI"/>
    <property type="match status" value="1"/>
</dbReference>
<dbReference type="AlphaFoldDB" id="A0A3S4VK59"/>
<dbReference type="SUPFAM" id="SSF55909">
    <property type="entry name" value="Pentein"/>
    <property type="match status" value="1"/>
</dbReference>
<comment type="similarity">
    <text evidence="1">Belongs to the arginine deiminase family.</text>
</comment>
<dbReference type="KEGG" id="avc:NCTC10951_01630"/>
<dbReference type="PANTHER" id="PTHR47271">
    <property type="entry name" value="ARGININE DEIMINASE"/>
    <property type="match status" value="1"/>
</dbReference>
<dbReference type="GO" id="GO:0019546">
    <property type="term" value="P:L-arginine deiminase pathway"/>
    <property type="evidence" value="ECO:0007669"/>
    <property type="project" value="TreeGrafter"/>
</dbReference>
<evidence type="ECO:0000313" key="3">
    <source>
        <dbReference type="EMBL" id="VEI16348.1"/>
    </source>
</evidence>
<dbReference type="InterPro" id="IPR003876">
    <property type="entry name" value="Arg_deiminase"/>
</dbReference>
<evidence type="ECO:0000256" key="1">
    <source>
        <dbReference type="ARBA" id="ARBA00010206"/>
    </source>
</evidence>
<accession>A0A3S4VK59</accession>
<dbReference type="EMBL" id="LR134477">
    <property type="protein sequence ID" value="VEI16348.1"/>
    <property type="molecule type" value="Genomic_DNA"/>
</dbReference>
<dbReference type="Proteomes" id="UP000268658">
    <property type="component" value="Chromosome"/>
</dbReference>
<dbReference type="PANTHER" id="PTHR47271:SF2">
    <property type="entry name" value="ARGININE DEIMINASE"/>
    <property type="match status" value="1"/>
</dbReference>
<organism evidence="3 4">
    <name type="scientific">Actinomyces viscosus</name>
    <dbReference type="NCBI Taxonomy" id="1656"/>
    <lineage>
        <taxon>Bacteria</taxon>
        <taxon>Bacillati</taxon>
        <taxon>Actinomycetota</taxon>
        <taxon>Actinomycetes</taxon>
        <taxon>Actinomycetales</taxon>
        <taxon>Actinomycetaceae</taxon>
        <taxon>Actinomyces</taxon>
    </lineage>
</organism>
<sequence length="570" mass="60429">MHQSRMGCPKALTESSCLAGAPVGAALAGVAKPARRRATRDKRATVFMRGTPDSGEVIKAIHPTILAVCDNCVSSAPQLIRCSTKGVGTELVSALPVACAGHAQVASSASRYPVTMTQTGETASRPFIPVADGGGRVDSETGALREVIVHRPGGEIARLTPINADSLLFDDALNIPRAQAEHDAFTAILRSEGVVVHDFRELFTEVLAVPEARDLVLDEAVGPDVVGVSASELLIDYFQSLPDAELAEVLLAGITRAELRERLSQADGRDLFSSTYLSTLEGQFVVTPLPNLLFTRDTSAWLYGGVSVNSMALEPRRREAVGYEAVYRYHPAFAPRLAELGDAAVDGASGAAAPATRLWREQGRVSAASTIEGGDFQILGNRTLVMGLTHRSTAAGVERLASQLFEAEVADRVIGVHMPDAAFYTQLEAVMHLDTLMTKVSPDTYLRFPGFTEVTTVEIEPGPAGRALKVTVHDGSEMDAVLARAAGIDSFRVISPGASDEAEALRELARDSCNVVALAPGRVIGYAHNQCANDALRKAGIEVVETPGVELVRGRGGSHCMTCPVTRDAV</sequence>
<reference evidence="3 4" key="1">
    <citation type="submission" date="2018-12" db="EMBL/GenBank/DDBJ databases">
        <authorList>
            <consortium name="Pathogen Informatics"/>
        </authorList>
    </citation>
    <scope>NUCLEOTIDE SEQUENCE [LARGE SCALE GENOMIC DNA]</scope>
    <source>
        <strain evidence="3 4">NCTC10951</strain>
    </source>
</reference>